<name>A0A9D4R7X3_DREPO</name>
<dbReference type="AlphaFoldDB" id="A0A9D4R7X3"/>
<reference evidence="1" key="1">
    <citation type="journal article" date="2019" name="bioRxiv">
        <title>The Genome of the Zebra Mussel, Dreissena polymorpha: A Resource for Invasive Species Research.</title>
        <authorList>
            <person name="McCartney M.A."/>
            <person name="Auch B."/>
            <person name="Kono T."/>
            <person name="Mallez S."/>
            <person name="Zhang Y."/>
            <person name="Obille A."/>
            <person name="Becker A."/>
            <person name="Abrahante J.E."/>
            <person name="Garbe J."/>
            <person name="Badalamenti J.P."/>
            <person name="Herman A."/>
            <person name="Mangelson H."/>
            <person name="Liachko I."/>
            <person name="Sullivan S."/>
            <person name="Sone E.D."/>
            <person name="Koren S."/>
            <person name="Silverstein K.A.T."/>
            <person name="Beckman K.B."/>
            <person name="Gohl D.M."/>
        </authorList>
    </citation>
    <scope>NUCLEOTIDE SEQUENCE</scope>
    <source>
        <strain evidence="1">Duluth1</strain>
        <tissue evidence="1">Whole animal</tissue>
    </source>
</reference>
<accession>A0A9D4R7X3</accession>
<comment type="caution">
    <text evidence="1">The sequence shown here is derived from an EMBL/GenBank/DDBJ whole genome shotgun (WGS) entry which is preliminary data.</text>
</comment>
<sequence>MKNKCVSFTETVLEDNDPTQAKQLMVNRLRNLVGQLKDLCPVQKCTMLAAFKYLSWLMKQEIPHTTKYIPHNNLGKLFACSSLHIHLQLEDA</sequence>
<reference evidence="1" key="2">
    <citation type="submission" date="2020-11" db="EMBL/GenBank/DDBJ databases">
        <authorList>
            <person name="McCartney M.A."/>
            <person name="Auch B."/>
            <person name="Kono T."/>
            <person name="Mallez S."/>
            <person name="Becker A."/>
            <person name="Gohl D.M."/>
            <person name="Silverstein K.A.T."/>
            <person name="Koren S."/>
            <person name="Bechman K.B."/>
            <person name="Herman A."/>
            <person name="Abrahante J.E."/>
            <person name="Garbe J."/>
        </authorList>
    </citation>
    <scope>NUCLEOTIDE SEQUENCE</scope>
    <source>
        <strain evidence="1">Duluth1</strain>
        <tissue evidence="1">Whole animal</tissue>
    </source>
</reference>
<gene>
    <name evidence="1" type="ORF">DPMN_099135</name>
</gene>
<evidence type="ECO:0000313" key="2">
    <source>
        <dbReference type="Proteomes" id="UP000828390"/>
    </source>
</evidence>
<proteinExistence type="predicted"/>
<keyword evidence="2" id="KW-1185">Reference proteome</keyword>
<protein>
    <submittedName>
        <fullName evidence="1">Uncharacterized protein</fullName>
    </submittedName>
</protein>
<evidence type="ECO:0000313" key="1">
    <source>
        <dbReference type="EMBL" id="KAH3856545.1"/>
    </source>
</evidence>
<dbReference type="Proteomes" id="UP000828390">
    <property type="component" value="Unassembled WGS sequence"/>
</dbReference>
<organism evidence="1 2">
    <name type="scientific">Dreissena polymorpha</name>
    <name type="common">Zebra mussel</name>
    <name type="synonym">Mytilus polymorpha</name>
    <dbReference type="NCBI Taxonomy" id="45954"/>
    <lineage>
        <taxon>Eukaryota</taxon>
        <taxon>Metazoa</taxon>
        <taxon>Spiralia</taxon>
        <taxon>Lophotrochozoa</taxon>
        <taxon>Mollusca</taxon>
        <taxon>Bivalvia</taxon>
        <taxon>Autobranchia</taxon>
        <taxon>Heteroconchia</taxon>
        <taxon>Euheterodonta</taxon>
        <taxon>Imparidentia</taxon>
        <taxon>Neoheterodontei</taxon>
        <taxon>Myida</taxon>
        <taxon>Dreissenoidea</taxon>
        <taxon>Dreissenidae</taxon>
        <taxon>Dreissena</taxon>
    </lineage>
</organism>
<dbReference type="EMBL" id="JAIWYP010000003">
    <property type="protein sequence ID" value="KAH3856545.1"/>
    <property type="molecule type" value="Genomic_DNA"/>
</dbReference>